<name>A0ABQ7YB75_BRANA</name>
<evidence type="ECO:0000313" key="3">
    <source>
        <dbReference type="Proteomes" id="UP000824890"/>
    </source>
</evidence>
<dbReference type="EMBL" id="JAGKQM010000018">
    <property type="protein sequence ID" value="KAH0864867.1"/>
    <property type="molecule type" value="Genomic_DNA"/>
</dbReference>
<reference evidence="2 3" key="1">
    <citation type="submission" date="2021-05" db="EMBL/GenBank/DDBJ databases">
        <title>Genome Assembly of Synthetic Allotetraploid Brassica napus Reveals Homoeologous Exchanges between Subgenomes.</title>
        <authorList>
            <person name="Davis J.T."/>
        </authorList>
    </citation>
    <scope>NUCLEOTIDE SEQUENCE [LARGE SCALE GENOMIC DNA]</scope>
    <source>
        <strain evidence="3">cv. Da-Ae</strain>
        <tissue evidence="2">Seedling</tissue>
    </source>
</reference>
<comment type="caution">
    <text evidence="2">The sequence shown here is derived from an EMBL/GenBank/DDBJ whole genome shotgun (WGS) entry which is preliminary data.</text>
</comment>
<proteinExistence type="predicted"/>
<feature type="region of interest" description="Disordered" evidence="1">
    <location>
        <begin position="89"/>
        <end position="127"/>
    </location>
</feature>
<dbReference type="Proteomes" id="UP000824890">
    <property type="component" value="Unassembled WGS sequence"/>
</dbReference>
<gene>
    <name evidence="2" type="ORF">HID58_082078</name>
</gene>
<evidence type="ECO:0000313" key="2">
    <source>
        <dbReference type="EMBL" id="KAH0864867.1"/>
    </source>
</evidence>
<evidence type="ECO:0000256" key="1">
    <source>
        <dbReference type="SAM" id="MobiDB-lite"/>
    </source>
</evidence>
<feature type="compositionally biased region" description="Polar residues" evidence="1">
    <location>
        <begin position="24"/>
        <end position="35"/>
    </location>
</feature>
<accession>A0ABQ7YB75</accession>
<protein>
    <submittedName>
        <fullName evidence="2">Uncharacterized protein</fullName>
    </submittedName>
</protein>
<keyword evidence="3" id="KW-1185">Reference proteome</keyword>
<feature type="region of interest" description="Disordered" evidence="1">
    <location>
        <begin position="21"/>
        <end position="42"/>
    </location>
</feature>
<organism evidence="2 3">
    <name type="scientific">Brassica napus</name>
    <name type="common">Rape</name>
    <dbReference type="NCBI Taxonomy" id="3708"/>
    <lineage>
        <taxon>Eukaryota</taxon>
        <taxon>Viridiplantae</taxon>
        <taxon>Streptophyta</taxon>
        <taxon>Embryophyta</taxon>
        <taxon>Tracheophyta</taxon>
        <taxon>Spermatophyta</taxon>
        <taxon>Magnoliopsida</taxon>
        <taxon>eudicotyledons</taxon>
        <taxon>Gunneridae</taxon>
        <taxon>Pentapetalae</taxon>
        <taxon>rosids</taxon>
        <taxon>malvids</taxon>
        <taxon>Brassicales</taxon>
        <taxon>Brassicaceae</taxon>
        <taxon>Brassiceae</taxon>
        <taxon>Brassica</taxon>
    </lineage>
</organism>
<sequence length="127" mass="13918">MLQVRVTEARFRHLGICAKPSPSCGDSQGSHQVNGQPDKPCSEPKQEYLIMKKTTKAFPLLLSLIHILLCLSSQVRVVEARIHNTGVRICARPPPPCGDESMGDDQVSGHKDKPCKTIPRPPPPKCS</sequence>